<gene>
    <name evidence="2" type="primary">Acey_s0088.g2200</name>
    <name evidence="2" type="ORF">Y032_0088g2200</name>
</gene>
<evidence type="ECO:0000313" key="2">
    <source>
        <dbReference type="EMBL" id="EYC04432.1"/>
    </source>
</evidence>
<proteinExistence type="predicted"/>
<reference evidence="3" key="1">
    <citation type="journal article" date="2015" name="Nat. Genet.">
        <title>The genome and transcriptome of the zoonotic hookworm Ancylostoma ceylanicum identify infection-specific gene families.</title>
        <authorList>
            <person name="Schwarz E.M."/>
            <person name="Hu Y."/>
            <person name="Antoshechkin I."/>
            <person name="Miller M.M."/>
            <person name="Sternberg P.W."/>
            <person name="Aroian R.V."/>
        </authorList>
    </citation>
    <scope>NUCLEOTIDE SEQUENCE</scope>
    <source>
        <strain evidence="3">HY135</strain>
    </source>
</reference>
<comment type="caution">
    <text evidence="2">The sequence shown here is derived from an EMBL/GenBank/DDBJ whole genome shotgun (WGS) entry which is preliminary data.</text>
</comment>
<sequence>MHQRPKREGRVHRCDKGVPAPKVGGNESTAMIRVVFDLEFDLFRFFDLVLAGKAPYKRAPSIAGLYHQPLLARAS</sequence>
<evidence type="ECO:0000256" key="1">
    <source>
        <dbReference type="SAM" id="MobiDB-lite"/>
    </source>
</evidence>
<feature type="compositionally biased region" description="Basic and acidic residues" evidence="1">
    <location>
        <begin position="1"/>
        <end position="16"/>
    </location>
</feature>
<evidence type="ECO:0000313" key="3">
    <source>
        <dbReference type="Proteomes" id="UP000024635"/>
    </source>
</evidence>
<keyword evidence="3" id="KW-1185">Reference proteome</keyword>
<organism evidence="2 3">
    <name type="scientific">Ancylostoma ceylanicum</name>
    <dbReference type="NCBI Taxonomy" id="53326"/>
    <lineage>
        <taxon>Eukaryota</taxon>
        <taxon>Metazoa</taxon>
        <taxon>Ecdysozoa</taxon>
        <taxon>Nematoda</taxon>
        <taxon>Chromadorea</taxon>
        <taxon>Rhabditida</taxon>
        <taxon>Rhabditina</taxon>
        <taxon>Rhabditomorpha</taxon>
        <taxon>Strongyloidea</taxon>
        <taxon>Ancylostomatidae</taxon>
        <taxon>Ancylostomatinae</taxon>
        <taxon>Ancylostoma</taxon>
    </lineage>
</organism>
<accession>A0A016TP64</accession>
<name>A0A016TP64_9BILA</name>
<dbReference type="EMBL" id="JARK01001424">
    <property type="protein sequence ID" value="EYC04432.1"/>
    <property type="molecule type" value="Genomic_DNA"/>
</dbReference>
<dbReference type="Proteomes" id="UP000024635">
    <property type="component" value="Unassembled WGS sequence"/>
</dbReference>
<dbReference type="AlphaFoldDB" id="A0A016TP64"/>
<feature type="region of interest" description="Disordered" evidence="1">
    <location>
        <begin position="1"/>
        <end position="22"/>
    </location>
</feature>
<protein>
    <submittedName>
        <fullName evidence="2">Uncharacterized protein</fullName>
    </submittedName>
</protein>